<evidence type="ECO:0000313" key="16">
    <source>
        <dbReference type="EMBL" id="GAP41732.1"/>
    </source>
</evidence>
<dbReference type="UniPathway" id="UPA00277">
    <property type="reaction ID" value="UER00407"/>
</dbReference>
<dbReference type="FunFam" id="3.40.50.620:FF:000021">
    <property type="entry name" value="Riboflavin biosynthesis protein"/>
    <property type="match status" value="1"/>
</dbReference>
<dbReference type="InterPro" id="IPR014729">
    <property type="entry name" value="Rossmann-like_a/b/a_fold"/>
</dbReference>
<evidence type="ECO:0000256" key="14">
    <source>
        <dbReference type="PIRNR" id="PIRNR004491"/>
    </source>
</evidence>
<reference evidence="16" key="1">
    <citation type="journal article" date="2015" name="Genome Announc.">
        <title>Draft Genome Sequence of Anaerolineae Strain TC1, a Novel Isolate from a Methanogenic Wastewater Treatment System.</title>
        <authorList>
            <person name="Matsuura N."/>
            <person name="Tourlousse D.M."/>
            <person name="Sun L."/>
            <person name="Toyonaga M."/>
            <person name="Kuroda K."/>
            <person name="Ohashi A."/>
            <person name="Cruz R."/>
            <person name="Yamaguchi T."/>
            <person name="Sekiguchi Y."/>
        </authorList>
    </citation>
    <scope>NUCLEOTIDE SEQUENCE [LARGE SCALE GENOMIC DNA]</scope>
    <source>
        <strain evidence="16">TC1</strain>
    </source>
</reference>
<dbReference type="GO" id="GO:0005524">
    <property type="term" value="F:ATP binding"/>
    <property type="evidence" value="ECO:0007669"/>
    <property type="project" value="UniProtKB-UniRule"/>
</dbReference>
<sequence length="308" mass="34911">MLSEYHSFSSLHLEKTCVTIGAFDGIHLGHRSLLDPFIDYAERLHLPTAVVTFDPLPTVFFQRNGIQKNIILPEERASILSPLGIQYLITLKFDQKLADLSPHEFISEMKHALNMESIWVGMNFSLGKNRSGTTDVIRGLMQEFNFSLYEVPQLTLDGDVVSSTRIRGLLTTGNIREANHLLGYSFFINNEIIHGEARGRKLGIPTINMAYPEKKVMVAKGVYATRITIQDDIYAAVTNVGTRPTFHDDEEQVVIESFLMENAFNDLYGKTARIEFVEYLRTEKKFPSAKDLVDQIHQDIAEAREILS</sequence>
<dbReference type="PANTHER" id="PTHR22749:SF6">
    <property type="entry name" value="RIBOFLAVIN KINASE"/>
    <property type="match status" value="1"/>
</dbReference>
<evidence type="ECO:0000256" key="3">
    <source>
        <dbReference type="ARBA" id="ARBA00022630"/>
    </source>
</evidence>
<evidence type="ECO:0000259" key="15">
    <source>
        <dbReference type="SMART" id="SM00904"/>
    </source>
</evidence>
<name>A0A0S7BWY4_9CHLR</name>
<dbReference type="EC" id="2.7.1.26" evidence="14"/>
<organism evidence="16">
    <name type="scientific">Flexilinea flocculi</name>
    <dbReference type="NCBI Taxonomy" id="1678840"/>
    <lineage>
        <taxon>Bacteria</taxon>
        <taxon>Bacillati</taxon>
        <taxon>Chloroflexota</taxon>
        <taxon>Anaerolineae</taxon>
        <taxon>Anaerolineales</taxon>
        <taxon>Anaerolineaceae</taxon>
        <taxon>Flexilinea</taxon>
    </lineage>
</organism>
<dbReference type="GO" id="GO:0003919">
    <property type="term" value="F:FMN adenylyltransferase activity"/>
    <property type="evidence" value="ECO:0007669"/>
    <property type="project" value="UniProtKB-UniRule"/>
</dbReference>
<dbReference type="UniPathway" id="UPA00276">
    <property type="reaction ID" value="UER00406"/>
</dbReference>
<dbReference type="EMBL" id="DF968181">
    <property type="protein sequence ID" value="GAP41732.1"/>
    <property type="molecule type" value="Genomic_DNA"/>
</dbReference>
<comment type="pathway">
    <text evidence="2 14">Cofactor biosynthesis; FMN biosynthesis; FMN from riboflavin (ATP route): step 1/1.</text>
</comment>
<dbReference type="GO" id="GO:0009398">
    <property type="term" value="P:FMN biosynthetic process"/>
    <property type="evidence" value="ECO:0007669"/>
    <property type="project" value="UniProtKB-UniRule"/>
</dbReference>
<dbReference type="PATRIC" id="fig|1678840.3.peg.3248"/>
<dbReference type="InterPro" id="IPR002606">
    <property type="entry name" value="Riboflavin_kinase_bac"/>
</dbReference>
<dbReference type="GO" id="GO:0008531">
    <property type="term" value="F:riboflavin kinase activity"/>
    <property type="evidence" value="ECO:0007669"/>
    <property type="project" value="UniProtKB-UniRule"/>
</dbReference>
<dbReference type="OrthoDB" id="9803667at2"/>
<dbReference type="STRING" id="1678840.ATC1_131728"/>
<dbReference type="InterPro" id="IPR023465">
    <property type="entry name" value="Riboflavin_kinase_dom_sf"/>
</dbReference>
<evidence type="ECO:0000256" key="4">
    <source>
        <dbReference type="ARBA" id="ARBA00022643"/>
    </source>
</evidence>
<keyword evidence="4 14" id="KW-0288">FMN</keyword>
<dbReference type="EC" id="2.7.7.2" evidence="14"/>
<evidence type="ECO:0000256" key="7">
    <source>
        <dbReference type="ARBA" id="ARBA00022741"/>
    </source>
</evidence>
<evidence type="ECO:0000256" key="13">
    <source>
        <dbReference type="ARBA" id="ARBA00049494"/>
    </source>
</evidence>
<keyword evidence="11" id="KW-0511">Multifunctional enzyme</keyword>
<evidence type="ECO:0000256" key="1">
    <source>
        <dbReference type="ARBA" id="ARBA00004726"/>
    </source>
</evidence>
<comment type="pathway">
    <text evidence="1 14">Cofactor biosynthesis; FAD biosynthesis; FAD from FMN: step 1/1.</text>
</comment>
<comment type="catalytic activity">
    <reaction evidence="12 14">
        <text>riboflavin + ATP = FMN + ADP + H(+)</text>
        <dbReference type="Rhea" id="RHEA:14357"/>
        <dbReference type="ChEBI" id="CHEBI:15378"/>
        <dbReference type="ChEBI" id="CHEBI:30616"/>
        <dbReference type="ChEBI" id="CHEBI:57986"/>
        <dbReference type="ChEBI" id="CHEBI:58210"/>
        <dbReference type="ChEBI" id="CHEBI:456216"/>
        <dbReference type="EC" id="2.7.1.26"/>
    </reaction>
</comment>
<dbReference type="NCBIfam" id="NF004162">
    <property type="entry name" value="PRK05627.1-5"/>
    <property type="match status" value="1"/>
</dbReference>
<evidence type="ECO:0000313" key="17">
    <source>
        <dbReference type="Proteomes" id="UP000053370"/>
    </source>
</evidence>
<gene>
    <name evidence="16" type="ORF">ATC1_131728</name>
</gene>
<proteinExistence type="inferred from homology"/>
<dbReference type="AlphaFoldDB" id="A0A0S7BWY4"/>
<dbReference type="PIRSF" id="PIRSF004491">
    <property type="entry name" value="FAD_Synth"/>
    <property type="match status" value="1"/>
</dbReference>
<dbReference type="InterPro" id="IPR015864">
    <property type="entry name" value="FAD_synthase"/>
</dbReference>
<keyword evidence="6 14" id="KW-0548">Nucleotidyltransferase</keyword>
<dbReference type="Proteomes" id="UP000053370">
    <property type="component" value="Unassembled WGS sequence"/>
</dbReference>
<dbReference type="GO" id="GO:0006747">
    <property type="term" value="P:FAD biosynthetic process"/>
    <property type="evidence" value="ECO:0007669"/>
    <property type="project" value="UniProtKB-UniRule"/>
</dbReference>
<dbReference type="NCBIfam" id="TIGR00083">
    <property type="entry name" value="ribF"/>
    <property type="match status" value="1"/>
</dbReference>
<keyword evidence="8 14" id="KW-0418">Kinase</keyword>
<evidence type="ECO:0000256" key="8">
    <source>
        <dbReference type="ARBA" id="ARBA00022777"/>
    </source>
</evidence>
<dbReference type="InterPro" id="IPR023468">
    <property type="entry name" value="Riboflavin_kinase"/>
</dbReference>
<dbReference type="SUPFAM" id="SSF52374">
    <property type="entry name" value="Nucleotidylyl transferase"/>
    <property type="match status" value="1"/>
</dbReference>
<evidence type="ECO:0000256" key="6">
    <source>
        <dbReference type="ARBA" id="ARBA00022695"/>
    </source>
</evidence>
<comment type="similarity">
    <text evidence="14">Belongs to the ribF family.</text>
</comment>
<dbReference type="Pfam" id="PF06574">
    <property type="entry name" value="FAD_syn"/>
    <property type="match status" value="1"/>
</dbReference>
<evidence type="ECO:0000256" key="2">
    <source>
        <dbReference type="ARBA" id="ARBA00005201"/>
    </source>
</evidence>
<dbReference type="Gene3D" id="3.40.50.620">
    <property type="entry name" value="HUPs"/>
    <property type="match status" value="1"/>
</dbReference>
<evidence type="ECO:0000256" key="5">
    <source>
        <dbReference type="ARBA" id="ARBA00022679"/>
    </source>
</evidence>
<keyword evidence="17" id="KW-1185">Reference proteome</keyword>
<evidence type="ECO:0000256" key="11">
    <source>
        <dbReference type="ARBA" id="ARBA00023268"/>
    </source>
</evidence>
<dbReference type="Pfam" id="PF01687">
    <property type="entry name" value="Flavokinase"/>
    <property type="match status" value="1"/>
</dbReference>
<dbReference type="SUPFAM" id="SSF82114">
    <property type="entry name" value="Riboflavin kinase-like"/>
    <property type="match status" value="1"/>
</dbReference>
<keyword evidence="3 14" id="KW-0285">Flavoprotein</keyword>
<evidence type="ECO:0000256" key="12">
    <source>
        <dbReference type="ARBA" id="ARBA00047880"/>
    </source>
</evidence>
<protein>
    <recommendedName>
        <fullName evidence="14">Riboflavin biosynthesis protein</fullName>
    </recommendedName>
    <domain>
        <recommendedName>
            <fullName evidence="14">Riboflavin kinase</fullName>
            <ecNumber evidence="14">2.7.1.26</ecNumber>
        </recommendedName>
        <alternativeName>
            <fullName evidence="14">Flavokinase</fullName>
        </alternativeName>
    </domain>
    <domain>
        <recommendedName>
            <fullName evidence="14">FMN adenylyltransferase</fullName>
            <ecNumber evidence="14">2.7.7.2</ecNumber>
        </recommendedName>
        <alternativeName>
            <fullName evidence="14">FAD pyrophosphorylase</fullName>
        </alternativeName>
        <alternativeName>
            <fullName evidence="14">FAD synthase</fullName>
        </alternativeName>
    </domain>
</protein>
<evidence type="ECO:0000256" key="10">
    <source>
        <dbReference type="ARBA" id="ARBA00022840"/>
    </source>
</evidence>
<accession>A0A0S7BWY4</accession>
<dbReference type="GO" id="GO:0009231">
    <property type="term" value="P:riboflavin biosynthetic process"/>
    <property type="evidence" value="ECO:0007669"/>
    <property type="project" value="InterPro"/>
</dbReference>
<keyword evidence="10 14" id="KW-0067">ATP-binding</keyword>
<comment type="catalytic activity">
    <reaction evidence="13 14">
        <text>FMN + ATP + H(+) = FAD + diphosphate</text>
        <dbReference type="Rhea" id="RHEA:17237"/>
        <dbReference type="ChEBI" id="CHEBI:15378"/>
        <dbReference type="ChEBI" id="CHEBI:30616"/>
        <dbReference type="ChEBI" id="CHEBI:33019"/>
        <dbReference type="ChEBI" id="CHEBI:57692"/>
        <dbReference type="ChEBI" id="CHEBI:58210"/>
        <dbReference type="EC" id="2.7.7.2"/>
    </reaction>
</comment>
<dbReference type="RefSeq" id="WP_062283543.1">
    <property type="nucleotide sequence ID" value="NZ_DF968181.1"/>
</dbReference>
<keyword evidence="7 14" id="KW-0547">Nucleotide-binding</keyword>
<keyword evidence="9 14" id="KW-0274">FAD</keyword>
<evidence type="ECO:0000256" key="9">
    <source>
        <dbReference type="ARBA" id="ARBA00022827"/>
    </source>
</evidence>
<dbReference type="InterPro" id="IPR015865">
    <property type="entry name" value="Riboflavin_kinase_bac/euk"/>
</dbReference>
<dbReference type="Gene3D" id="2.40.30.30">
    <property type="entry name" value="Riboflavin kinase-like"/>
    <property type="match status" value="1"/>
</dbReference>
<keyword evidence="5 14" id="KW-0808">Transferase</keyword>
<dbReference type="SMART" id="SM00904">
    <property type="entry name" value="Flavokinase"/>
    <property type="match status" value="1"/>
</dbReference>
<dbReference type="CDD" id="cd02064">
    <property type="entry name" value="FAD_synthetase_N"/>
    <property type="match status" value="1"/>
</dbReference>
<feature type="domain" description="Riboflavin kinase" evidence="15">
    <location>
        <begin position="181"/>
        <end position="308"/>
    </location>
</feature>
<dbReference type="PANTHER" id="PTHR22749">
    <property type="entry name" value="RIBOFLAVIN KINASE/FMN ADENYLYLTRANSFERASE"/>
    <property type="match status" value="1"/>
</dbReference>